<dbReference type="GO" id="GO:0008270">
    <property type="term" value="F:zinc ion binding"/>
    <property type="evidence" value="ECO:0007669"/>
    <property type="project" value="UniProtKB-KW"/>
</dbReference>
<dbReference type="GO" id="GO:0006325">
    <property type="term" value="P:chromatin organization"/>
    <property type="evidence" value="ECO:0007669"/>
    <property type="project" value="UniProtKB-KW"/>
</dbReference>
<keyword evidence="15" id="KW-0472">Membrane</keyword>
<keyword evidence="9 14" id="KW-0862">Zinc</keyword>
<comment type="subcellular location">
    <subcellularLocation>
        <location evidence="2 14">Nucleus</location>
    </subcellularLocation>
</comment>
<evidence type="ECO:0000256" key="4">
    <source>
        <dbReference type="ARBA" id="ARBA00005555"/>
    </source>
</evidence>
<evidence type="ECO:0000256" key="2">
    <source>
        <dbReference type="ARBA" id="ARBA00004123"/>
    </source>
</evidence>
<dbReference type="Pfam" id="PF00097">
    <property type="entry name" value="zf-C3HC4"/>
    <property type="match status" value="1"/>
</dbReference>
<dbReference type="GO" id="GO:0061630">
    <property type="term" value="F:ubiquitin protein ligase activity"/>
    <property type="evidence" value="ECO:0007669"/>
    <property type="project" value="UniProtKB-EC"/>
</dbReference>
<evidence type="ECO:0000256" key="3">
    <source>
        <dbReference type="ARBA" id="ARBA00004906"/>
    </source>
</evidence>
<keyword evidence="10 14" id="KW-0156">Chromatin regulator</keyword>
<evidence type="ECO:0000256" key="9">
    <source>
        <dbReference type="ARBA" id="ARBA00022833"/>
    </source>
</evidence>
<comment type="similarity">
    <text evidence="4 14">Belongs to the BRE1 family.</text>
</comment>
<evidence type="ECO:0000256" key="11">
    <source>
        <dbReference type="ARBA" id="ARBA00023054"/>
    </source>
</evidence>
<comment type="catalytic activity">
    <reaction evidence="1 14">
        <text>S-ubiquitinyl-[E2 ubiquitin-conjugating enzyme]-L-cysteine + [acceptor protein]-L-lysine = [E2 ubiquitin-conjugating enzyme]-L-cysteine + N(6)-ubiquitinyl-[acceptor protein]-L-lysine.</text>
        <dbReference type="EC" id="2.3.2.27"/>
    </reaction>
</comment>
<organism evidence="17 18">
    <name type="scientific">Chroomonas mesostigmatica CCMP1168</name>
    <dbReference type="NCBI Taxonomy" id="1195612"/>
    <lineage>
        <taxon>Eukaryota</taxon>
        <taxon>Cryptophyceae</taxon>
        <taxon>Pyrenomonadales</taxon>
        <taxon>Chroomonadaceae</taxon>
        <taxon>Chroomonas</taxon>
    </lineage>
</organism>
<feature type="transmembrane region" description="Helical" evidence="15">
    <location>
        <begin position="344"/>
        <end position="369"/>
    </location>
</feature>
<feature type="transmembrane region" description="Helical" evidence="15">
    <location>
        <begin position="21"/>
        <end position="38"/>
    </location>
</feature>
<evidence type="ECO:0000256" key="13">
    <source>
        <dbReference type="PROSITE-ProRule" id="PRU00175"/>
    </source>
</evidence>
<dbReference type="GO" id="GO:0016567">
    <property type="term" value="P:protein ubiquitination"/>
    <property type="evidence" value="ECO:0007669"/>
    <property type="project" value="UniProtKB-UniRule"/>
</dbReference>
<geneLocation type="nucleomorph" evidence="17"/>
<dbReference type="PANTHER" id="PTHR23163">
    <property type="entry name" value="RING FINGER PROTEIN-RELATED"/>
    <property type="match status" value="1"/>
</dbReference>
<feature type="transmembrane region" description="Helical" evidence="15">
    <location>
        <begin position="113"/>
        <end position="133"/>
    </location>
</feature>
<comment type="pathway">
    <text evidence="3 14">Protein modification; protein ubiquitination.</text>
</comment>
<evidence type="ECO:0000256" key="12">
    <source>
        <dbReference type="ARBA" id="ARBA00023242"/>
    </source>
</evidence>
<dbReference type="InterPro" id="IPR013956">
    <property type="entry name" value="E3_ubiquit_lig_Bre1"/>
</dbReference>
<gene>
    <name evidence="17" type="ORF">CMESO_287</name>
</gene>
<dbReference type="Proteomes" id="UP000243348">
    <property type="component" value="Nucleomorph 2"/>
</dbReference>
<keyword evidence="12 14" id="KW-0539">Nucleus</keyword>
<proteinExistence type="inferred from homology"/>
<keyword evidence="15" id="KW-1133">Transmembrane helix</keyword>
<evidence type="ECO:0000259" key="16">
    <source>
        <dbReference type="PROSITE" id="PS50089"/>
    </source>
</evidence>
<dbReference type="PROSITE" id="PS50089">
    <property type="entry name" value="ZF_RING_2"/>
    <property type="match status" value="1"/>
</dbReference>
<keyword evidence="11 14" id="KW-0175">Coiled coil</keyword>
<keyword evidence="6 14" id="KW-0479">Metal-binding</keyword>
<protein>
    <recommendedName>
        <fullName evidence="14">E3 ubiquitin protein ligase</fullName>
        <ecNumber evidence="14">2.3.2.27</ecNumber>
    </recommendedName>
</protein>
<keyword evidence="15" id="KW-0812">Transmembrane</keyword>
<evidence type="ECO:0000256" key="10">
    <source>
        <dbReference type="ARBA" id="ARBA00022853"/>
    </source>
</evidence>
<sequence length="636" mass="77610">MNEKKKKNFQIYFPNLTVEKISSQFFLFICNKFTRFYFDQSTFISFVSKDFKKKEKIIDQYLVALQYIFFLIYHITTIFHKKKKIIKNDHFFLFKIKKKFKKRRTSFLIKKKMIFDIFFGIFSNFLIFKFKILKDKSQFLSFFFKNLTPVRTQKKNFFINNKKIYPIKNENLIYYNSIFKLFNQFKIDSKNDKTKKKEFLGKSVPNIKPFNGPEKIFFEKIQTKEIEYLEKISLKRLERIKTFYCKSDELVKKKRLYFKNKLNYFKRLIYNLIFVSKKTYSVFTTKKNNFIPDISLFFFKKKKKKNFLNINFFSMKKTKHLILRGEERKKKNSIMSSFEKNFELFLSNFLFFFFKFIQFFFILFYSAFFRRGRKKKNKKKKKVICFLQTKKFRENRFFSNHYLSLENKKNLLLFQNKDKVFRLTIEILLEIIKKNFCSKKLFIYFFYNVKKINDKIFLKKKFIFLLESYSKIVQAFKLFNLILEICFYKDQQNLKNCFEKMKNSMKIFLTLEKLVKHQSWIIGKKNIKKKNQETKKSFISDTKKTALLLKFEEKIRKLRENLKCNDLSQKNKIIEILFKKINCPINIFLPKNVVIVNCGHLFSSACIKDLITSRNRKCPLCGKNFGKEGIRSIFLN</sequence>
<keyword evidence="7 13" id="KW-0863">Zinc-finger</keyword>
<feature type="transmembrane region" description="Helical" evidence="15">
    <location>
        <begin position="58"/>
        <end position="79"/>
    </location>
</feature>
<keyword evidence="8 14" id="KW-0833">Ubl conjugation pathway</keyword>
<dbReference type="PANTHER" id="PTHR23163:SF0">
    <property type="entry name" value="E3 UBIQUITIN-PROTEIN LIGASE BRE1"/>
    <property type="match status" value="1"/>
</dbReference>
<accession>J7G1V2</accession>
<evidence type="ECO:0000256" key="6">
    <source>
        <dbReference type="ARBA" id="ARBA00022723"/>
    </source>
</evidence>
<dbReference type="GO" id="GO:0005634">
    <property type="term" value="C:nucleus"/>
    <property type="evidence" value="ECO:0007669"/>
    <property type="project" value="UniProtKB-SubCell"/>
</dbReference>
<name>J7G1V2_9CRYP</name>
<evidence type="ECO:0000256" key="14">
    <source>
        <dbReference type="RuleBase" id="RU365038"/>
    </source>
</evidence>
<evidence type="ECO:0000256" key="8">
    <source>
        <dbReference type="ARBA" id="ARBA00022786"/>
    </source>
</evidence>
<dbReference type="InterPro" id="IPR013083">
    <property type="entry name" value="Znf_RING/FYVE/PHD"/>
</dbReference>
<evidence type="ECO:0000256" key="7">
    <source>
        <dbReference type="ARBA" id="ARBA00022771"/>
    </source>
</evidence>
<keyword evidence="17" id="KW-0542">Nucleomorph</keyword>
<dbReference type="EC" id="2.3.2.27" evidence="14"/>
<evidence type="ECO:0000256" key="15">
    <source>
        <dbReference type="SAM" id="Phobius"/>
    </source>
</evidence>
<dbReference type="AlphaFoldDB" id="J7G1V2"/>
<dbReference type="Gene3D" id="3.30.40.10">
    <property type="entry name" value="Zinc/RING finger domain, C3HC4 (zinc finger)"/>
    <property type="match status" value="1"/>
</dbReference>
<dbReference type="EMBL" id="CP003681">
    <property type="protein sequence ID" value="AFP65457.1"/>
    <property type="molecule type" value="Genomic_DNA"/>
</dbReference>
<dbReference type="InterPro" id="IPR018957">
    <property type="entry name" value="Znf_C3HC4_RING-type"/>
</dbReference>
<reference evidence="17 18" key="1">
    <citation type="journal article" date="2012" name="Genome Biol. Evol.">
        <title>Nucleomorph genome sequence of the cryptophyte alga Chroomonas mesostigmatica CCMP1168 reveals lineage-specific gene loss and genome complexity.</title>
        <authorList>
            <person name="Moore C.E."/>
            <person name="Curtis B."/>
            <person name="Mills T."/>
            <person name="Tanifuji G."/>
            <person name="Archibald J.M."/>
        </authorList>
    </citation>
    <scope>NUCLEOTIDE SEQUENCE [LARGE SCALE GENOMIC DNA]</scope>
    <source>
        <strain evidence="17 18">CCMP1168</strain>
    </source>
</reference>
<evidence type="ECO:0000313" key="18">
    <source>
        <dbReference type="Proteomes" id="UP000243348"/>
    </source>
</evidence>
<dbReference type="GO" id="GO:0033503">
    <property type="term" value="C:HULC complex"/>
    <property type="evidence" value="ECO:0007669"/>
    <property type="project" value="TreeGrafter"/>
</dbReference>
<dbReference type="InterPro" id="IPR001841">
    <property type="entry name" value="Znf_RING"/>
</dbReference>
<evidence type="ECO:0000313" key="17">
    <source>
        <dbReference type="EMBL" id="AFP65457.1"/>
    </source>
</evidence>
<evidence type="ECO:0000256" key="1">
    <source>
        <dbReference type="ARBA" id="ARBA00000900"/>
    </source>
</evidence>
<evidence type="ECO:0000256" key="5">
    <source>
        <dbReference type="ARBA" id="ARBA00022679"/>
    </source>
</evidence>
<feature type="domain" description="RING-type" evidence="16">
    <location>
        <begin position="583"/>
        <end position="621"/>
    </location>
</feature>
<dbReference type="SUPFAM" id="SSF57850">
    <property type="entry name" value="RING/U-box"/>
    <property type="match status" value="1"/>
</dbReference>
<keyword evidence="5 14" id="KW-0808">Transferase</keyword>